<dbReference type="CDD" id="cd09294">
    <property type="entry name" value="SmpB"/>
    <property type="match status" value="1"/>
</dbReference>
<dbReference type="HAMAP" id="MF_00023">
    <property type="entry name" value="SmpB"/>
    <property type="match status" value="1"/>
</dbReference>
<sequence length="151" mass="17828">MAERKTLARNRRAFHEYLVEDTLEVGIILQGTEVKSMRRGKFSFADAYARIIQNELWLVGLHITEYTHGNLFNHEPTRRRKLLCHADELDRLRRRVDEKGFTLVPLEFYLKQGLIKLALGVCKGKKLYDKRESLKAKDQKREMDRELKKGL</sequence>
<evidence type="ECO:0000256" key="3">
    <source>
        <dbReference type="HAMAP-Rule" id="MF_00023"/>
    </source>
</evidence>
<dbReference type="GO" id="GO:0003723">
    <property type="term" value="F:RNA binding"/>
    <property type="evidence" value="ECO:0007669"/>
    <property type="project" value="UniProtKB-UniRule"/>
</dbReference>
<keyword evidence="2 3" id="KW-0694">RNA-binding</keyword>
<dbReference type="GO" id="GO:0070930">
    <property type="term" value="P:trans-translation-dependent protein tagging"/>
    <property type="evidence" value="ECO:0007669"/>
    <property type="project" value="TreeGrafter"/>
</dbReference>
<dbReference type="Proteomes" id="UP000237350">
    <property type="component" value="Unassembled WGS sequence"/>
</dbReference>
<dbReference type="PANTHER" id="PTHR30308">
    <property type="entry name" value="TMRNA-BINDING COMPONENT OF TRANS-TRANSLATION TAGGING COMPLEX"/>
    <property type="match status" value="1"/>
</dbReference>
<comment type="caution">
    <text evidence="4">The sequence shown here is derived from an EMBL/GenBank/DDBJ whole genome shotgun (WGS) entry which is preliminary data.</text>
</comment>
<proteinExistence type="inferred from homology"/>
<reference evidence="5" key="1">
    <citation type="submission" date="2015-12" db="EMBL/GenBank/DDBJ databases">
        <authorList>
            <person name="Lodha T.D."/>
            <person name="Chintalapati S."/>
            <person name="Chintalapati V.R."/>
            <person name="Sravanthi T."/>
        </authorList>
    </citation>
    <scope>NUCLEOTIDE SEQUENCE [LARGE SCALE GENOMIC DNA]</scope>
    <source>
        <strain evidence="5">JC133</strain>
    </source>
</reference>
<comment type="similarity">
    <text evidence="3">Belongs to the SmpB family.</text>
</comment>
<dbReference type="PANTHER" id="PTHR30308:SF2">
    <property type="entry name" value="SSRA-BINDING PROTEIN"/>
    <property type="match status" value="1"/>
</dbReference>
<dbReference type="NCBIfam" id="NF003843">
    <property type="entry name" value="PRK05422.1"/>
    <property type="match status" value="1"/>
</dbReference>
<gene>
    <name evidence="3" type="primary">smpB</name>
    <name evidence="4" type="ORF">AU468_14190</name>
</gene>
<dbReference type="OrthoDB" id="9805462at2"/>
<organism evidence="4 5">
    <name type="scientific">Alkalispirochaeta sphaeroplastigenens</name>
    <dbReference type="NCBI Taxonomy" id="1187066"/>
    <lineage>
        <taxon>Bacteria</taxon>
        <taxon>Pseudomonadati</taxon>
        <taxon>Spirochaetota</taxon>
        <taxon>Spirochaetia</taxon>
        <taxon>Spirochaetales</taxon>
        <taxon>Spirochaetaceae</taxon>
        <taxon>Alkalispirochaeta</taxon>
    </lineage>
</organism>
<evidence type="ECO:0000256" key="1">
    <source>
        <dbReference type="ARBA" id="ARBA00022490"/>
    </source>
</evidence>
<dbReference type="RefSeq" id="WP_018525207.1">
    <property type="nucleotide sequence ID" value="NZ_LPWH01000126.1"/>
</dbReference>
<dbReference type="InterPro" id="IPR023620">
    <property type="entry name" value="SmpB"/>
</dbReference>
<keyword evidence="1 3" id="KW-0963">Cytoplasm</keyword>
<evidence type="ECO:0000313" key="4">
    <source>
        <dbReference type="EMBL" id="POQ98256.1"/>
    </source>
</evidence>
<comment type="subcellular location">
    <subcellularLocation>
        <location evidence="3">Cytoplasm</location>
    </subcellularLocation>
    <text evidence="3">The tmRNA-SmpB complex associates with stalled 70S ribosomes.</text>
</comment>
<dbReference type="InterPro" id="IPR000037">
    <property type="entry name" value="SsrA-bd_prot"/>
</dbReference>
<dbReference type="SUPFAM" id="SSF74982">
    <property type="entry name" value="Small protein B (SmpB)"/>
    <property type="match status" value="1"/>
</dbReference>
<dbReference type="EMBL" id="LPWH01000126">
    <property type="protein sequence ID" value="POQ98256.1"/>
    <property type="molecule type" value="Genomic_DNA"/>
</dbReference>
<dbReference type="AlphaFoldDB" id="A0A2S4JFG4"/>
<dbReference type="Gene3D" id="2.40.280.10">
    <property type="match status" value="1"/>
</dbReference>
<dbReference type="NCBIfam" id="TIGR00086">
    <property type="entry name" value="smpB"/>
    <property type="match status" value="1"/>
</dbReference>
<name>A0A2S4JFG4_9SPIO</name>
<accession>A0A2S4JFG4</accession>
<comment type="function">
    <text evidence="3">Required for rescue of stalled ribosomes mediated by trans-translation. Binds to transfer-messenger RNA (tmRNA), required for stable association of tmRNA with ribosomes. tmRNA and SmpB together mimic tRNA shape, replacing the anticodon stem-loop with SmpB. tmRNA is encoded by the ssrA gene; the 2 termini fold to resemble tRNA(Ala) and it encodes a 'tag peptide', a short internal open reading frame. During trans-translation Ala-aminoacylated tmRNA acts like a tRNA, entering the A-site of stalled ribosomes, displacing the stalled mRNA. The ribosome then switches to translate the ORF on the tmRNA; the nascent peptide is terminated with the 'tag peptide' encoded by the tmRNA and targeted for degradation. The ribosome is freed to recommence translation, which seems to be the essential function of trans-translation.</text>
</comment>
<dbReference type="Pfam" id="PF01668">
    <property type="entry name" value="SmpB"/>
    <property type="match status" value="1"/>
</dbReference>
<dbReference type="GO" id="GO:0005829">
    <property type="term" value="C:cytosol"/>
    <property type="evidence" value="ECO:0007669"/>
    <property type="project" value="TreeGrafter"/>
</dbReference>
<dbReference type="GO" id="GO:0070929">
    <property type="term" value="P:trans-translation"/>
    <property type="evidence" value="ECO:0007669"/>
    <property type="project" value="UniProtKB-UniRule"/>
</dbReference>
<evidence type="ECO:0000313" key="5">
    <source>
        <dbReference type="Proteomes" id="UP000237350"/>
    </source>
</evidence>
<evidence type="ECO:0000256" key="2">
    <source>
        <dbReference type="ARBA" id="ARBA00022884"/>
    </source>
</evidence>
<protein>
    <recommendedName>
        <fullName evidence="3">SsrA-binding protein</fullName>
    </recommendedName>
    <alternativeName>
        <fullName evidence="3">Small protein B</fullName>
    </alternativeName>
</protein>
<keyword evidence="5" id="KW-1185">Reference proteome</keyword>